<feature type="signal peptide" evidence="1">
    <location>
        <begin position="1"/>
        <end position="19"/>
    </location>
</feature>
<keyword evidence="3" id="KW-1185">Reference proteome</keyword>
<evidence type="ECO:0000313" key="2">
    <source>
        <dbReference type="EMBL" id="ROT82355.1"/>
    </source>
</evidence>
<dbReference type="EMBL" id="QCYY01000837">
    <property type="protein sequence ID" value="ROT82355.1"/>
    <property type="molecule type" value="Genomic_DNA"/>
</dbReference>
<evidence type="ECO:0000313" key="3">
    <source>
        <dbReference type="Proteomes" id="UP000283509"/>
    </source>
</evidence>
<dbReference type="OrthoDB" id="5141738at2759"/>
<dbReference type="AlphaFoldDB" id="A0A3R7NB65"/>
<sequence>MVQSLLTIKVVLMWVFTEAHLRFGAKVSVRVEPTRVLPPVEEIWPLPFVIFAEACTPSFTFTSTTGGSQRDDGEILSLSILSISARLVTSTLRQSLMASAYRVGIYCGSHPNAAAQCWLASDRHWTCSWARNTATVVKMANKFDELLSTLGTGKWNLLFFFATTYWNMQLVPHTLGSVFLAPQVQYTCEPPGYGDATQLYNTT</sequence>
<reference evidence="2 3" key="1">
    <citation type="submission" date="2018-04" db="EMBL/GenBank/DDBJ databases">
        <authorList>
            <person name="Zhang X."/>
            <person name="Yuan J."/>
            <person name="Li F."/>
            <person name="Xiang J."/>
        </authorList>
    </citation>
    <scope>NUCLEOTIDE SEQUENCE [LARGE SCALE GENOMIC DNA]</scope>
    <source>
        <tissue evidence="2">Muscle</tissue>
    </source>
</reference>
<protein>
    <recommendedName>
        <fullName evidence="4">Secreted protein</fullName>
    </recommendedName>
</protein>
<accession>A0A3R7NB65</accession>
<name>A0A3R7NB65_PENVA</name>
<evidence type="ECO:0008006" key="4">
    <source>
        <dbReference type="Google" id="ProtNLM"/>
    </source>
</evidence>
<organism evidence="2 3">
    <name type="scientific">Penaeus vannamei</name>
    <name type="common">Whiteleg shrimp</name>
    <name type="synonym">Litopenaeus vannamei</name>
    <dbReference type="NCBI Taxonomy" id="6689"/>
    <lineage>
        <taxon>Eukaryota</taxon>
        <taxon>Metazoa</taxon>
        <taxon>Ecdysozoa</taxon>
        <taxon>Arthropoda</taxon>
        <taxon>Crustacea</taxon>
        <taxon>Multicrustacea</taxon>
        <taxon>Malacostraca</taxon>
        <taxon>Eumalacostraca</taxon>
        <taxon>Eucarida</taxon>
        <taxon>Decapoda</taxon>
        <taxon>Dendrobranchiata</taxon>
        <taxon>Penaeoidea</taxon>
        <taxon>Penaeidae</taxon>
        <taxon>Penaeus</taxon>
    </lineage>
</organism>
<feature type="chain" id="PRO_5018634940" description="Secreted protein" evidence="1">
    <location>
        <begin position="20"/>
        <end position="203"/>
    </location>
</feature>
<gene>
    <name evidence="2" type="ORF">C7M84_024467</name>
</gene>
<comment type="caution">
    <text evidence="2">The sequence shown here is derived from an EMBL/GenBank/DDBJ whole genome shotgun (WGS) entry which is preliminary data.</text>
</comment>
<evidence type="ECO:0000256" key="1">
    <source>
        <dbReference type="SAM" id="SignalP"/>
    </source>
</evidence>
<keyword evidence="1" id="KW-0732">Signal</keyword>
<proteinExistence type="predicted"/>
<dbReference type="Proteomes" id="UP000283509">
    <property type="component" value="Unassembled WGS sequence"/>
</dbReference>
<reference evidence="2 3" key="2">
    <citation type="submission" date="2019-01" db="EMBL/GenBank/DDBJ databases">
        <title>The decoding of complex shrimp genome reveals the adaptation for benthos swimmer, frequently molting mechanism and breeding impact on genome.</title>
        <authorList>
            <person name="Sun Y."/>
            <person name="Gao Y."/>
            <person name="Yu Y."/>
        </authorList>
    </citation>
    <scope>NUCLEOTIDE SEQUENCE [LARGE SCALE GENOMIC DNA]</scope>
    <source>
        <tissue evidence="2">Muscle</tissue>
    </source>
</reference>